<protein>
    <submittedName>
        <fullName evidence="1">Uncharacterized protein</fullName>
    </submittedName>
</protein>
<evidence type="ECO:0000313" key="2">
    <source>
        <dbReference type="Proteomes" id="UP000521872"/>
    </source>
</evidence>
<dbReference type="Proteomes" id="UP000521872">
    <property type="component" value="Unassembled WGS sequence"/>
</dbReference>
<sequence length="264" mass="27965">MSVAGAASIQVLVGYLRIDGFDVHGRLQIVPQYKLTTRIERNPAVYVIAKHCRQDARPFTLLRFTSIRPGLHQQSSCQPRVFTLSGTPDGRRNGFPTTCQDIYAPIIDTSAILNQSCGSRLSSCSCTFQAAQAIDACQACLNEAKAEEGQNAALGYVAGSADSGPPPTLPTLPIALEMHINYKQLCASAKFPVDKAGGGSASSSQQSPDESSSNLSVLRAAGAASLSGKFKNAGAYGAAVKQTGSKWWSYTPLGSLLVLVYRFA</sequence>
<name>A0A8H4QRJ5_9AGAR</name>
<accession>A0A8H4QRJ5</accession>
<gene>
    <name evidence="1" type="ORF">D9613_012385</name>
</gene>
<reference evidence="1 2" key="1">
    <citation type="submission" date="2019-12" db="EMBL/GenBank/DDBJ databases">
        <authorList>
            <person name="Floudas D."/>
            <person name="Bentzer J."/>
            <person name="Ahren D."/>
            <person name="Johansson T."/>
            <person name="Persson P."/>
            <person name="Tunlid A."/>
        </authorList>
    </citation>
    <scope>NUCLEOTIDE SEQUENCE [LARGE SCALE GENOMIC DNA]</scope>
    <source>
        <strain evidence="1 2">CBS 102.39</strain>
    </source>
</reference>
<evidence type="ECO:0000313" key="1">
    <source>
        <dbReference type="EMBL" id="KAF4615848.1"/>
    </source>
</evidence>
<dbReference type="AlphaFoldDB" id="A0A8H4QRJ5"/>
<dbReference type="EMBL" id="JAACJL010000033">
    <property type="protein sequence ID" value="KAF4615848.1"/>
    <property type="molecule type" value="Genomic_DNA"/>
</dbReference>
<proteinExistence type="predicted"/>
<keyword evidence="2" id="KW-1185">Reference proteome</keyword>
<organism evidence="1 2">
    <name type="scientific">Agrocybe pediades</name>
    <dbReference type="NCBI Taxonomy" id="84607"/>
    <lineage>
        <taxon>Eukaryota</taxon>
        <taxon>Fungi</taxon>
        <taxon>Dikarya</taxon>
        <taxon>Basidiomycota</taxon>
        <taxon>Agaricomycotina</taxon>
        <taxon>Agaricomycetes</taxon>
        <taxon>Agaricomycetidae</taxon>
        <taxon>Agaricales</taxon>
        <taxon>Agaricineae</taxon>
        <taxon>Strophariaceae</taxon>
        <taxon>Agrocybe</taxon>
    </lineage>
</organism>
<comment type="caution">
    <text evidence="1">The sequence shown here is derived from an EMBL/GenBank/DDBJ whole genome shotgun (WGS) entry which is preliminary data.</text>
</comment>